<feature type="non-terminal residue" evidence="2">
    <location>
        <position position="1"/>
    </location>
</feature>
<organism evidence="2">
    <name type="scientific">human gut metagenome</name>
    <dbReference type="NCBI Taxonomy" id="408170"/>
    <lineage>
        <taxon>unclassified sequences</taxon>
        <taxon>metagenomes</taxon>
        <taxon>organismal metagenomes</taxon>
    </lineage>
</organism>
<gene>
    <name evidence="2" type="ORF">Q604_UNBC03701G0001</name>
</gene>
<feature type="region of interest" description="Disordered" evidence="1">
    <location>
        <begin position="46"/>
        <end position="83"/>
    </location>
</feature>
<evidence type="ECO:0000256" key="1">
    <source>
        <dbReference type="SAM" id="MobiDB-lite"/>
    </source>
</evidence>
<comment type="caution">
    <text evidence="2">The sequence shown here is derived from an EMBL/GenBank/DDBJ whole genome shotgun (WGS) entry which is preliminary data.</text>
</comment>
<reference evidence="2" key="1">
    <citation type="submission" date="2013-12" db="EMBL/GenBank/DDBJ databases">
        <title>A Varibaculum cambriense genome reconstructed from a premature infant gut community with otherwise low bacterial novelty that shifts toward anaerobic metabolism during the third week of life.</title>
        <authorList>
            <person name="Brown C.T."/>
            <person name="Sharon I."/>
            <person name="Thomas B.C."/>
            <person name="Castelle C.J."/>
            <person name="Morowitz M.J."/>
            <person name="Banfield J.F."/>
        </authorList>
    </citation>
    <scope>NUCLEOTIDE SEQUENCE</scope>
</reference>
<feature type="non-terminal residue" evidence="2">
    <location>
        <position position="92"/>
    </location>
</feature>
<dbReference type="AlphaFoldDB" id="W1YMC4"/>
<accession>W1YMC4</accession>
<sequence length="92" mass="8591">PQAAASPPSPFLAASATSAPAAGGYQAASTGGYAATATAADSVYATAPYGGGAGGDGGDGETAFAHAQPSGRRRGRRRGPGWGGVIAATLAA</sequence>
<dbReference type="EMBL" id="AZMM01003701">
    <property type="protein sequence ID" value="ETJ42334.1"/>
    <property type="molecule type" value="Genomic_DNA"/>
</dbReference>
<proteinExistence type="predicted"/>
<protein>
    <submittedName>
        <fullName evidence="2">Uncharacterized protein</fullName>
    </submittedName>
</protein>
<name>W1YMC4_9ZZZZ</name>
<evidence type="ECO:0000313" key="2">
    <source>
        <dbReference type="EMBL" id="ETJ42334.1"/>
    </source>
</evidence>